<name>A0AAW0G9W1_9APHY</name>
<accession>A0AAW0G9W1</accession>
<comment type="caution">
    <text evidence="1">The sequence shown here is derived from an EMBL/GenBank/DDBJ whole genome shotgun (WGS) entry which is preliminary data.</text>
</comment>
<proteinExistence type="predicted"/>
<protein>
    <submittedName>
        <fullName evidence="1">Uncharacterized protein</fullName>
    </submittedName>
</protein>
<evidence type="ECO:0000313" key="1">
    <source>
        <dbReference type="EMBL" id="KAK7686682.1"/>
    </source>
</evidence>
<evidence type="ECO:0000313" key="2">
    <source>
        <dbReference type="Proteomes" id="UP001385951"/>
    </source>
</evidence>
<dbReference type="EMBL" id="JASBNA010000016">
    <property type="protein sequence ID" value="KAK7686682.1"/>
    <property type="molecule type" value="Genomic_DNA"/>
</dbReference>
<organism evidence="1 2">
    <name type="scientific">Cerrena zonata</name>
    <dbReference type="NCBI Taxonomy" id="2478898"/>
    <lineage>
        <taxon>Eukaryota</taxon>
        <taxon>Fungi</taxon>
        <taxon>Dikarya</taxon>
        <taxon>Basidiomycota</taxon>
        <taxon>Agaricomycotina</taxon>
        <taxon>Agaricomycetes</taxon>
        <taxon>Polyporales</taxon>
        <taxon>Cerrenaceae</taxon>
        <taxon>Cerrena</taxon>
    </lineage>
</organism>
<gene>
    <name evidence="1" type="ORF">QCA50_010282</name>
</gene>
<reference evidence="1 2" key="1">
    <citation type="submission" date="2022-09" db="EMBL/GenBank/DDBJ databases">
        <authorList>
            <person name="Palmer J.M."/>
        </authorList>
    </citation>
    <scope>NUCLEOTIDE SEQUENCE [LARGE SCALE GENOMIC DNA]</scope>
    <source>
        <strain evidence="1 2">DSM 7382</strain>
    </source>
</reference>
<keyword evidence="2" id="KW-1185">Reference proteome</keyword>
<dbReference type="Proteomes" id="UP001385951">
    <property type="component" value="Unassembled WGS sequence"/>
</dbReference>
<dbReference type="AlphaFoldDB" id="A0AAW0G9W1"/>
<sequence>MYAYFTCTQDALKTSLPPAWHLDALDLSVFSRSSCAVRDSDLNFEMGGATPRARCQWIEPSGSGWGLR</sequence>